<dbReference type="AlphaFoldDB" id="V2WLJ1"/>
<dbReference type="HOGENOM" id="CLU_2326366_0_0_1"/>
<organism evidence="1 2">
    <name type="scientific">Moniliophthora roreri (strain MCA 2997)</name>
    <name type="common">Cocoa frosty pod rot fungus</name>
    <name type="synonym">Crinipellis roreri</name>
    <dbReference type="NCBI Taxonomy" id="1381753"/>
    <lineage>
        <taxon>Eukaryota</taxon>
        <taxon>Fungi</taxon>
        <taxon>Dikarya</taxon>
        <taxon>Basidiomycota</taxon>
        <taxon>Agaricomycotina</taxon>
        <taxon>Agaricomycetes</taxon>
        <taxon>Agaricomycetidae</taxon>
        <taxon>Agaricales</taxon>
        <taxon>Marasmiineae</taxon>
        <taxon>Marasmiaceae</taxon>
        <taxon>Moniliophthora</taxon>
    </lineage>
</organism>
<reference evidence="1 2" key="1">
    <citation type="journal article" date="2014" name="BMC Genomics">
        <title>Genome and secretome analysis of the hemibiotrophic fungal pathogen, Moniliophthora roreri, which causes frosty pod rot disease of cacao: mechanisms of the biotrophic and necrotrophic phases.</title>
        <authorList>
            <person name="Meinhardt L.W."/>
            <person name="Costa G.G.L."/>
            <person name="Thomazella D.P.T."/>
            <person name="Teixeira P.J.P.L."/>
            <person name="Carazzolle M.F."/>
            <person name="Schuster S.C."/>
            <person name="Carlson J.E."/>
            <person name="Guiltinan M.J."/>
            <person name="Mieczkowski P."/>
            <person name="Farmer A."/>
            <person name="Ramaraj T."/>
            <person name="Crozier J."/>
            <person name="Davis R.E."/>
            <person name="Shao J."/>
            <person name="Melnick R.L."/>
            <person name="Pereira G.A.G."/>
            <person name="Bailey B.A."/>
        </authorList>
    </citation>
    <scope>NUCLEOTIDE SEQUENCE [LARGE SCALE GENOMIC DNA]</scope>
    <source>
        <strain evidence="1 2">MCA 2997</strain>
    </source>
</reference>
<comment type="caution">
    <text evidence="1">The sequence shown here is derived from an EMBL/GenBank/DDBJ whole genome shotgun (WGS) entry which is preliminary data.</text>
</comment>
<name>V2WLJ1_MONRO</name>
<sequence>MSSSHCVVSQGIDSWNYFGSTGGWLLHYKGFNVNNIDFILQAGLGEELKANMVLDMLDEDVQDDNGKDEVVDTILADLSNECKAIYLDVYQAMNHSHPI</sequence>
<evidence type="ECO:0000313" key="2">
    <source>
        <dbReference type="Proteomes" id="UP000017559"/>
    </source>
</evidence>
<dbReference type="KEGG" id="mrr:Moror_1862"/>
<accession>V2WLJ1</accession>
<gene>
    <name evidence="1" type="ORF">Moror_1862</name>
</gene>
<dbReference type="EMBL" id="AWSO01000751">
    <property type="protein sequence ID" value="ESK87698.1"/>
    <property type="molecule type" value="Genomic_DNA"/>
</dbReference>
<evidence type="ECO:0000313" key="1">
    <source>
        <dbReference type="EMBL" id="ESK87698.1"/>
    </source>
</evidence>
<protein>
    <submittedName>
        <fullName evidence="1">Uncharacterized protein</fullName>
    </submittedName>
</protein>
<keyword evidence="2" id="KW-1185">Reference proteome</keyword>
<proteinExistence type="predicted"/>
<dbReference type="Proteomes" id="UP000017559">
    <property type="component" value="Unassembled WGS sequence"/>
</dbReference>
<feature type="non-terminal residue" evidence="1">
    <location>
        <position position="99"/>
    </location>
</feature>